<gene>
    <name evidence="2" type="ordered locus">LOC_Os12g27610</name>
</gene>
<reference evidence="2" key="3">
    <citation type="submission" date="2006-01" db="EMBL/GenBank/DDBJ databases">
        <authorList>
            <person name="Buell R."/>
        </authorList>
    </citation>
    <scope>NUCLEOTIDE SEQUENCE</scope>
</reference>
<feature type="compositionally biased region" description="Pro residues" evidence="1">
    <location>
        <begin position="112"/>
        <end position="121"/>
    </location>
</feature>
<evidence type="ECO:0000256" key="1">
    <source>
        <dbReference type="SAM" id="MobiDB-lite"/>
    </source>
</evidence>
<evidence type="ECO:0000313" key="2">
    <source>
        <dbReference type="EMBL" id="ABA98124.2"/>
    </source>
</evidence>
<accession>Q2QRG8</accession>
<dbReference type="EMBL" id="DP000011">
    <property type="protein sequence ID" value="ABA98124.2"/>
    <property type="molecule type" value="Genomic_DNA"/>
</dbReference>
<reference evidence="2" key="1">
    <citation type="journal article" date="2005" name="BMC Biol.">
        <title>The sequence of rice chromosomes 11 and 12, rich in disease resistance genes and recent gene duplications.</title>
        <authorList>
            <consortium name="The rice chromosomes 11 and 12 sequencing consortia"/>
        </authorList>
    </citation>
    <scope>NUCLEOTIDE SEQUENCE [LARGE SCALE GENOMIC DNA]</scope>
</reference>
<name>Q2QRG8_ORYSJ</name>
<dbReference type="AlphaFoldDB" id="Q2QRG8"/>
<feature type="compositionally biased region" description="Polar residues" evidence="1">
    <location>
        <begin position="160"/>
        <end position="177"/>
    </location>
</feature>
<sequence length="192" mass="21121">MVFKDYFCRHIAPLQERSRGAWEYTGYNDPMRTHVGERWDWSEEDAKTVVRRVLGLDTIEHTLIPDGILPLCSDRDRENILAVMMAVGAGGGRPRQGAVGGGGGDGAARFPPKGPQRPNPPGGRSLSDRDGQELADPGLRSLHTPQRGPRATRQIPTFPESPNLQEKTLKNSKASKASHTDPKQPFEHVDPV</sequence>
<proteinExistence type="predicted"/>
<reference evidence="2" key="2">
    <citation type="submission" date="2005-04" db="EMBL/GenBank/DDBJ databases">
        <authorList>
            <person name="Buell C.R."/>
            <person name="Wing R.A."/>
            <person name="McCombie W.A."/>
            <person name="Ouyang S."/>
        </authorList>
    </citation>
    <scope>NUCLEOTIDE SEQUENCE</scope>
</reference>
<feature type="compositionally biased region" description="Gly residues" evidence="1">
    <location>
        <begin position="89"/>
        <end position="106"/>
    </location>
</feature>
<feature type="region of interest" description="Disordered" evidence="1">
    <location>
        <begin position="89"/>
        <end position="192"/>
    </location>
</feature>
<organism evidence="2">
    <name type="scientific">Oryza sativa subsp. japonica</name>
    <name type="common">Rice</name>
    <dbReference type="NCBI Taxonomy" id="39947"/>
    <lineage>
        <taxon>Eukaryota</taxon>
        <taxon>Viridiplantae</taxon>
        <taxon>Streptophyta</taxon>
        <taxon>Embryophyta</taxon>
        <taxon>Tracheophyta</taxon>
        <taxon>Spermatophyta</taxon>
        <taxon>Magnoliopsida</taxon>
        <taxon>Liliopsida</taxon>
        <taxon>Poales</taxon>
        <taxon>Poaceae</taxon>
        <taxon>BOP clade</taxon>
        <taxon>Oryzoideae</taxon>
        <taxon>Oryzeae</taxon>
        <taxon>Oryzinae</taxon>
        <taxon>Oryza</taxon>
        <taxon>Oryza sativa</taxon>
    </lineage>
</organism>
<feature type="compositionally biased region" description="Basic and acidic residues" evidence="1">
    <location>
        <begin position="178"/>
        <end position="192"/>
    </location>
</feature>
<protein>
    <submittedName>
        <fullName evidence="2">Retrotransposon protein, putative, unclassified</fullName>
    </submittedName>
</protein>